<feature type="compositionally biased region" description="Polar residues" evidence="1">
    <location>
        <begin position="40"/>
        <end position="49"/>
    </location>
</feature>
<dbReference type="OrthoDB" id="349350at2759"/>
<feature type="compositionally biased region" description="Basic and acidic residues" evidence="1">
    <location>
        <begin position="677"/>
        <end position="688"/>
    </location>
</feature>
<keyword evidence="2" id="KW-1185">Reference proteome</keyword>
<dbReference type="GeneID" id="34622599"/>
<gene>
    <name evidence="3" type="primary">LOC34622599</name>
</gene>
<evidence type="ECO:0000313" key="3">
    <source>
        <dbReference type="RefSeq" id="XP_026189892.1"/>
    </source>
</evidence>
<feature type="region of interest" description="Disordered" evidence="1">
    <location>
        <begin position="647"/>
        <end position="688"/>
    </location>
</feature>
<proteinExistence type="predicted"/>
<feature type="region of interest" description="Disordered" evidence="1">
    <location>
        <begin position="20"/>
        <end position="65"/>
    </location>
</feature>
<feature type="region of interest" description="Disordered" evidence="1">
    <location>
        <begin position="274"/>
        <end position="295"/>
    </location>
</feature>
<name>A0A6P6RQS8_9EIME</name>
<dbReference type="AlphaFoldDB" id="A0A6P6RQS8"/>
<feature type="compositionally biased region" description="Low complexity" evidence="1">
    <location>
        <begin position="285"/>
        <end position="295"/>
    </location>
</feature>
<organism evidence="2 3">
    <name type="scientific">Cyclospora cayetanensis</name>
    <dbReference type="NCBI Taxonomy" id="88456"/>
    <lineage>
        <taxon>Eukaryota</taxon>
        <taxon>Sar</taxon>
        <taxon>Alveolata</taxon>
        <taxon>Apicomplexa</taxon>
        <taxon>Conoidasida</taxon>
        <taxon>Coccidia</taxon>
        <taxon>Eucoccidiorida</taxon>
        <taxon>Eimeriorina</taxon>
        <taxon>Eimeriidae</taxon>
        <taxon>Cyclospora</taxon>
    </lineage>
</organism>
<evidence type="ECO:0000256" key="1">
    <source>
        <dbReference type="SAM" id="MobiDB-lite"/>
    </source>
</evidence>
<feature type="compositionally biased region" description="Basic and acidic residues" evidence="1">
    <location>
        <begin position="647"/>
        <end position="661"/>
    </location>
</feature>
<dbReference type="RefSeq" id="XP_026189892.1">
    <property type="nucleotide sequence ID" value="XM_026334107.1"/>
</dbReference>
<evidence type="ECO:0000313" key="2">
    <source>
        <dbReference type="Proteomes" id="UP000515125"/>
    </source>
</evidence>
<accession>A0A6P6RQS8</accession>
<feature type="region of interest" description="Disordered" evidence="1">
    <location>
        <begin position="478"/>
        <end position="505"/>
    </location>
</feature>
<protein>
    <submittedName>
        <fullName evidence="3">Uncharacterized protein LOC34622599</fullName>
    </submittedName>
</protein>
<sequence>MACRQRHACWLAPLKDLSIGQTAPRRQQPPRLSARRHSTQQRQEGSQLQGFPVRASEGHNPTSQRHACLQEKLQKLFEAAGPWAWGPLVIAALQECSSSSSSSDACLSHAAQGGESLGGITPGAELQRQHRELLRRLCHAFEAAEASGQSAEERLAAVAAAAEAHLRAVCLKTSLRDTAHFISSLSRLSSSNSGLCSTVARRLLDTRACEQLFVASTEAAIQQLTRQIADGSPPDVLGGLKLPPASCGAKAASHGSLAQAVCGKGTRATNSQIGDSLAQTPLPHAESSAVGASGGVPSSVRDAAAQALGAAAAEIAAAAAANRLRSHGVSTALLWGVVARGWAPQEFENRPLQQLVKLSELLLQRQEQLLQPLVSRVQQLRQWQPFLLPEKQQSELRRSLLLHDSISWFLFCAGIVQRLSASMAQRALWLLLHVEGGRRSPQQTPQSGGLVLQQHDIASLKALQRLIAAAAQLDGMRGPFSPLENPSPPSGKAVQTQGAPENSPRCRQPALACLVDLVNALVRLRSDSVEASRVLSQLPRHLAGSAAGAGGRYGEVFYRPSGASFCGEGAAECTAAASASRDSATDTFGGIPTAATPKEASREEALAAEAPTGRPFMEALPLQLTPSQVLSLLGAVARLQLLGRTREAPGNRDMGSREHAGCRRGVTHPSVLSASDKNSEARENRDRSAAWKSAAVYTRVAAAAAVSAAAVATPHQQRLPLLPAAAMSAHTHCALCLNYAVAALVTGQEANVLLKEALLQRLLQLLQLTLTAALPSVGPLAATFEACLPAATTPALTSPAKALQLFEASEEFPAFKRWRLHHQRQAPALTDRRELLPPTSCSPMQRQVQQTVGALVGPRGSSAEMGPRQIEAEHKVGCLYTVDILLFPAKTRAGAQMYV</sequence>
<dbReference type="Proteomes" id="UP000515125">
    <property type="component" value="Unplaced"/>
</dbReference>
<reference evidence="3" key="1">
    <citation type="submission" date="2025-08" db="UniProtKB">
        <authorList>
            <consortium name="RefSeq"/>
        </authorList>
    </citation>
    <scope>IDENTIFICATION</scope>
</reference>